<organism evidence="1 2">
    <name type="scientific">Dickeya dadantii (strain 3937)</name>
    <name type="common">Erwinia chrysanthemi (strain 3937)</name>
    <dbReference type="NCBI Taxonomy" id="198628"/>
    <lineage>
        <taxon>Bacteria</taxon>
        <taxon>Pseudomonadati</taxon>
        <taxon>Pseudomonadota</taxon>
        <taxon>Gammaproteobacteria</taxon>
        <taxon>Enterobacterales</taxon>
        <taxon>Pectobacteriaceae</taxon>
        <taxon>Dickeya</taxon>
    </lineage>
</organism>
<dbReference type="KEGG" id="ddd:Dda3937_04499"/>
<dbReference type="EMBL" id="CP002038">
    <property type="protein sequence ID" value="ADM97533.1"/>
    <property type="molecule type" value="Genomic_DNA"/>
</dbReference>
<reference evidence="1 2" key="1">
    <citation type="journal article" date="2011" name="J. Bacteriol.">
        <title>Genome sequence of the plant-pathogenic bacterium Dickeya dadantii 3937.</title>
        <authorList>
            <person name="Glasner J.D."/>
            <person name="Yang C.H."/>
            <person name="Reverchon S."/>
            <person name="Hugouvieux-Cotte-Pattat N."/>
            <person name="Condemine G."/>
            <person name="Bohin J.P."/>
            <person name="Van Gijsegem F."/>
            <person name="Yang S."/>
            <person name="Franza T."/>
            <person name="Expert D."/>
            <person name="Plunkett G. III"/>
            <person name="San Francisco M.J."/>
            <person name="Charkowski A.O."/>
            <person name="Py B."/>
            <person name="Bell K."/>
            <person name="Rauscher L."/>
            <person name="Rodriguez-Palenzuela P."/>
            <person name="Toussaint A."/>
            <person name="Holeva M.C."/>
            <person name="He S.Y."/>
            <person name="Douet V."/>
            <person name="Boccara M."/>
            <person name="Blanco C."/>
            <person name="Toth I."/>
            <person name="Anderson B.D."/>
            <person name="Biehl B.S."/>
            <person name="Mau B."/>
            <person name="Flynn S.M."/>
            <person name="Barras F."/>
            <person name="Lindeberg M."/>
            <person name="Birch P.R."/>
            <person name="Tsuyumu S."/>
            <person name="Shi X."/>
            <person name="Hibbing M."/>
            <person name="Yap M.N."/>
            <person name="Carpentier M."/>
            <person name="Dassa E."/>
            <person name="Umehara M."/>
            <person name="Kim J.F."/>
            <person name="Rusch M."/>
            <person name="Soni P."/>
            <person name="Mayhew G.F."/>
            <person name="Fouts D.E."/>
            <person name="Gill S.R."/>
            <person name="Blattner F.R."/>
            <person name="Keen N.T."/>
            <person name="Perna N.T."/>
        </authorList>
    </citation>
    <scope>NUCLEOTIDE SEQUENCE [LARGE SCALE GENOMIC DNA]</scope>
    <source>
        <strain evidence="1 2">3937</strain>
    </source>
</reference>
<evidence type="ECO:0000313" key="1">
    <source>
        <dbReference type="EMBL" id="ADM97533.1"/>
    </source>
</evidence>
<accession>E0SEX1</accession>
<dbReference type="HOGENOM" id="CLU_2698720_0_0_6"/>
<dbReference type="AlphaFoldDB" id="E0SEX1"/>
<protein>
    <submittedName>
        <fullName evidence="1">Uncharacterized protein</fullName>
    </submittedName>
</protein>
<sequence>MVKFIQRDSGLGYHDFTMALRRRVNSVGWRPPEQRMESRAHVKVMRAQIQDNPEFGVTGVCRCSRVAHSLYNS</sequence>
<dbReference type="STRING" id="198628.Dda3937_04499"/>
<keyword evidence="2" id="KW-1185">Reference proteome</keyword>
<name>E0SEX1_DICD3</name>
<dbReference type="Proteomes" id="UP000006859">
    <property type="component" value="Chromosome"/>
</dbReference>
<evidence type="ECO:0000313" key="2">
    <source>
        <dbReference type="Proteomes" id="UP000006859"/>
    </source>
</evidence>
<proteinExistence type="predicted"/>
<gene>
    <name evidence="1" type="ordered locus">Dda3937_04499</name>
</gene>